<dbReference type="RefSeq" id="WP_078790173.1">
    <property type="nucleotide sequence ID" value="NZ_FUWR01000009.1"/>
</dbReference>
<name>A0A1T4P9U4_9BACT</name>
<keyword evidence="1" id="KW-0732">Signal</keyword>
<sequence>MKYATRLITLLLASFPLSGFAGNLDAPGSAGSNMPTINQIYNLLDTGAAIPAPNTSQFTEPTAGPTVGSSRTLAEIQAKLPAPDNTNGATASDVLSGKTFWGLRTDGTWGVNTGAIPVQGNVTGGNGLLTFTIPDGYYFGGKTATASVIQATGTATVESVLSGATFSTAVSTGLTGTMPNNGAVSITPGTTSQAIAAGYHNGSGTVAGDANLVAGNIRSGTSVFGISGKCREVSSTGQSTSYATGDDGAYQNGCLPVILPKTGNTGNYAVPSWVPSNSSRFTDNSNGTVTDNYSGLIWLKNASCTETVGGISNSSGKLTWANALTWSNNLSSGLCGLTDGSSTGQWRLPNVNELLSLGPVWPPASPFTSVQSSQYWSSSSSSSSGSWNVAISSGVINAYVKTYSNYVWPVRDRQ</sequence>
<dbReference type="InterPro" id="IPR011460">
    <property type="entry name" value="Lcl_C"/>
</dbReference>
<feature type="domain" description="Lcl C-terminal" evidence="2">
    <location>
        <begin position="287"/>
        <end position="411"/>
    </location>
</feature>
<dbReference type="Proteomes" id="UP000190102">
    <property type="component" value="Unassembled WGS sequence"/>
</dbReference>
<proteinExistence type="predicted"/>
<feature type="signal peptide" evidence="1">
    <location>
        <begin position="1"/>
        <end position="21"/>
    </location>
</feature>
<dbReference type="Pfam" id="PF07603">
    <property type="entry name" value="Lcl_C"/>
    <property type="match status" value="1"/>
</dbReference>
<evidence type="ECO:0000259" key="2">
    <source>
        <dbReference type="Pfam" id="PF07603"/>
    </source>
</evidence>
<organism evidence="3 4">
    <name type="scientific">Trichlorobacter thiogenes</name>
    <dbReference type="NCBI Taxonomy" id="115783"/>
    <lineage>
        <taxon>Bacteria</taxon>
        <taxon>Pseudomonadati</taxon>
        <taxon>Thermodesulfobacteriota</taxon>
        <taxon>Desulfuromonadia</taxon>
        <taxon>Geobacterales</taxon>
        <taxon>Geobacteraceae</taxon>
        <taxon>Trichlorobacter</taxon>
    </lineage>
</organism>
<accession>A0A1T4P9U4</accession>
<dbReference type="PANTHER" id="PTHR35812:SF1">
    <property type="entry name" value="LIPOPROTEIN"/>
    <property type="match status" value="1"/>
</dbReference>
<dbReference type="EMBL" id="FUWR01000009">
    <property type="protein sequence ID" value="SJZ88006.1"/>
    <property type="molecule type" value="Genomic_DNA"/>
</dbReference>
<evidence type="ECO:0000313" key="3">
    <source>
        <dbReference type="EMBL" id="SJZ88006.1"/>
    </source>
</evidence>
<dbReference type="AlphaFoldDB" id="A0A1T4P9U4"/>
<dbReference type="PANTHER" id="PTHR35812">
    <property type="entry name" value="LIPOPROTEIN"/>
    <property type="match status" value="1"/>
</dbReference>
<dbReference type="OrthoDB" id="9793251at2"/>
<dbReference type="STRING" id="115783.SAMN02745119_01884"/>
<keyword evidence="4" id="KW-1185">Reference proteome</keyword>
<evidence type="ECO:0000313" key="4">
    <source>
        <dbReference type="Proteomes" id="UP000190102"/>
    </source>
</evidence>
<reference evidence="4" key="1">
    <citation type="submission" date="2017-02" db="EMBL/GenBank/DDBJ databases">
        <authorList>
            <person name="Varghese N."/>
            <person name="Submissions S."/>
        </authorList>
    </citation>
    <scope>NUCLEOTIDE SEQUENCE [LARGE SCALE GENOMIC DNA]</scope>
    <source>
        <strain evidence="4">ATCC BAA-34</strain>
    </source>
</reference>
<feature type="chain" id="PRO_5012549547" description="Lcl C-terminal domain-containing protein" evidence="1">
    <location>
        <begin position="22"/>
        <end position="414"/>
    </location>
</feature>
<protein>
    <recommendedName>
        <fullName evidence="2">Lcl C-terminal domain-containing protein</fullName>
    </recommendedName>
</protein>
<gene>
    <name evidence="3" type="ORF">SAMN02745119_01884</name>
</gene>
<evidence type="ECO:0000256" key="1">
    <source>
        <dbReference type="SAM" id="SignalP"/>
    </source>
</evidence>